<dbReference type="EnsemblPlants" id="KRH08478">
    <property type="protein sequence ID" value="KRH08478"/>
    <property type="gene ID" value="GLYMA_16G152000"/>
</dbReference>
<evidence type="ECO:0000313" key="2">
    <source>
        <dbReference type="EnsemblPlants" id="KRH08478"/>
    </source>
</evidence>
<dbReference type="Proteomes" id="UP000008827">
    <property type="component" value="Chromosome 16"/>
</dbReference>
<organism evidence="1">
    <name type="scientific">Glycine max</name>
    <name type="common">Soybean</name>
    <name type="synonym">Glycine hispida</name>
    <dbReference type="NCBI Taxonomy" id="3847"/>
    <lineage>
        <taxon>Eukaryota</taxon>
        <taxon>Viridiplantae</taxon>
        <taxon>Streptophyta</taxon>
        <taxon>Embryophyta</taxon>
        <taxon>Tracheophyta</taxon>
        <taxon>Spermatophyta</taxon>
        <taxon>Magnoliopsida</taxon>
        <taxon>eudicotyledons</taxon>
        <taxon>Gunneridae</taxon>
        <taxon>Pentapetalae</taxon>
        <taxon>rosids</taxon>
        <taxon>fabids</taxon>
        <taxon>Fabales</taxon>
        <taxon>Fabaceae</taxon>
        <taxon>Papilionoideae</taxon>
        <taxon>50 kb inversion clade</taxon>
        <taxon>NPAAA clade</taxon>
        <taxon>indigoferoid/millettioid clade</taxon>
        <taxon>Phaseoleae</taxon>
        <taxon>Glycine</taxon>
        <taxon>Glycine subgen. Soja</taxon>
    </lineage>
</organism>
<name>A0A0R0FQY8_SOYBN</name>
<reference evidence="1" key="3">
    <citation type="submission" date="2018-07" db="EMBL/GenBank/DDBJ databases">
        <title>WGS assembly of Glycine max.</title>
        <authorList>
            <person name="Schmutz J."/>
            <person name="Cannon S."/>
            <person name="Schlueter J."/>
            <person name="Ma J."/>
            <person name="Mitros T."/>
            <person name="Nelson W."/>
            <person name="Hyten D."/>
            <person name="Song Q."/>
            <person name="Thelen J."/>
            <person name="Cheng J."/>
            <person name="Xu D."/>
            <person name="Hellsten U."/>
            <person name="May G."/>
            <person name="Yu Y."/>
            <person name="Sakurai T."/>
            <person name="Umezawa T."/>
            <person name="Bhattacharyya M."/>
            <person name="Sandhu D."/>
            <person name="Valliyodan B."/>
            <person name="Lindquist E."/>
            <person name="Peto M."/>
            <person name="Grant D."/>
            <person name="Shu S."/>
            <person name="Goodstein D."/>
            <person name="Barry K."/>
            <person name="Futrell-Griggs M."/>
            <person name="Abernathy B."/>
            <person name="Du J."/>
            <person name="Tian Z."/>
            <person name="Zhu L."/>
            <person name="Gill N."/>
            <person name="Joshi T."/>
            <person name="Libault M."/>
            <person name="Sethuraman A."/>
            <person name="Zhang X."/>
            <person name="Shinozaki K."/>
            <person name="Nguyen H."/>
            <person name="Wing R."/>
            <person name="Cregan P."/>
            <person name="Specht J."/>
            <person name="Grimwood J."/>
            <person name="Rokhsar D."/>
            <person name="Stacey G."/>
            <person name="Shoemaker R."/>
            <person name="Jackson S."/>
        </authorList>
    </citation>
    <scope>NUCLEOTIDE SEQUENCE</scope>
    <source>
        <tissue evidence="1">Callus</tissue>
    </source>
</reference>
<dbReference type="InParanoid" id="A0A0R0FQY8"/>
<evidence type="ECO:0000313" key="3">
    <source>
        <dbReference type="Proteomes" id="UP000008827"/>
    </source>
</evidence>
<reference evidence="1 2" key="1">
    <citation type="journal article" date="2010" name="Nature">
        <title>Genome sequence of the palaeopolyploid soybean.</title>
        <authorList>
            <person name="Schmutz J."/>
            <person name="Cannon S.B."/>
            <person name="Schlueter J."/>
            <person name="Ma J."/>
            <person name="Mitros T."/>
            <person name="Nelson W."/>
            <person name="Hyten D.L."/>
            <person name="Song Q."/>
            <person name="Thelen J.J."/>
            <person name="Cheng J."/>
            <person name="Xu D."/>
            <person name="Hellsten U."/>
            <person name="May G.D."/>
            <person name="Yu Y."/>
            <person name="Sakurai T."/>
            <person name="Umezawa T."/>
            <person name="Bhattacharyya M.K."/>
            <person name="Sandhu D."/>
            <person name="Valliyodan B."/>
            <person name="Lindquist E."/>
            <person name="Peto M."/>
            <person name="Grant D."/>
            <person name="Shu S."/>
            <person name="Goodstein D."/>
            <person name="Barry K."/>
            <person name="Futrell-Griggs M."/>
            <person name="Abernathy B."/>
            <person name="Du J."/>
            <person name="Tian Z."/>
            <person name="Zhu L."/>
            <person name="Gill N."/>
            <person name="Joshi T."/>
            <person name="Libault M."/>
            <person name="Sethuraman A."/>
            <person name="Zhang X.-C."/>
            <person name="Shinozaki K."/>
            <person name="Nguyen H.T."/>
            <person name="Wing R.A."/>
            <person name="Cregan P."/>
            <person name="Specht J."/>
            <person name="Grimwood J."/>
            <person name="Rokhsar D."/>
            <person name="Stacey G."/>
            <person name="Shoemaker R.C."/>
            <person name="Jackson S.A."/>
        </authorList>
    </citation>
    <scope>NUCLEOTIDE SEQUENCE</scope>
    <source>
        <strain evidence="2">cv. Williams 82</strain>
        <tissue evidence="1">Callus</tissue>
    </source>
</reference>
<reference evidence="2" key="2">
    <citation type="submission" date="2018-02" db="UniProtKB">
        <authorList>
            <consortium name="EnsemblPlants"/>
        </authorList>
    </citation>
    <scope>IDENTIFICATION</scope>
    <source>
        <strain evidence="2">Williams 82</strain>
    </source>
</reference>
<accession>A0A0R0FQY8</accession>
<protein>
    <submittedName>
        <fullName evidence="1 2">Uncharacterized protein</fullName>
    </submittedName>
</protein>
<dbReference type="EMBL" id="CM000849">
    <property type="protein sequence ID" value="KRH08478.1"/>
    <property type="molecule type" value="Genomic_DNA"/>
</dbReference>
<dbReference type="Gramene" id="KRH08478">
    <property type="protein sequence ID" value="KRH08478"/>
    <property type="gene ID" value="GLYMA_16G152000"/>
</dbReference>
<gene>
    <name evidence="1" type="ORF">GLYMA_16G152000</name>
</gene>
<keyword evidence="3" id="KW-1185">Reference proteome</keyword>
<dbReference type="AlphaFoldDB" id="A0A0R0FQY8"/>
<sequence>MYLMQTAKELCDELGRNDIIPKIPLKDRKDSAEILHKGKKKRNTIFLQKKLSFRERKNELKYLLTEPFPKLSI</sequence>
<evidence type="ECO:0000313" key="1">
    <source>
        <dbReference type="EMBL" id="KRH08478.1"/>
    </source>
</evidence>
<proteinExistence type="predicted"/>